<evidence type="ECO:0000259" key="6">
    <source>
        <dbReference type="PROSITE" id="PS50049"/>
    </source>
</evidence>
<evidence type="ECO:0000313" key="7">
    <source>
        <dbReference type="Ensembl" id="ENSCVAP00000007364.1"/>
    </source>
</evidence>
<dbReference type="GO" id="GO:0005125">
    <property type="term" value="F:cytokine activity"/>
    <property type="evidence" value="ECO:0007669"/>
    <property type="project" value="UniProtKB-KW"/>
</dbReference>
<dbReference type="PROSITE" id="PS50049">
    <property type="entry name" value="THD_2"/>
    <property type="match status" value="1"/>
</dbReference>
<dbReference type="GO" id="GO:0005164">
    <property type="term" value="F:tumor necrosis factor receptor binding"/>
    <property type="evidence" value="ECO:0007669"/>
    <property type="project" value="InterPro"/>
</dbReference>
<dbReference type="Gene3D" id="2.60.120.40">
    <property type="match status" value="1"/>
</dbReference>
<dbReference type="GeneTree" id="ENSGT00510000051633"/>
<organism evidence="7 8">
    <name type="scientific">Cyprinodon variegatus</name>
    <name type="common">Sheepshead minnow</name>
    <dbReference type="NCBI Taxonomy" id="28743"/>
    <lineage>
        <taxon>Eukaryota</taxon>
        <taxon>Metazoa</taxon>
        <taxon>Chordata</taxon>
        <taxon>Craniata</taxon>
        <taxon>Vertebrata</taxon>
        <taxon>Euteleostomi</taxon>
        <taxon>Actinopterygii</taxon>
        <taxon>Neopterygii</taxon>
        <taxon>Teleostei</taxon>
        <taxon>Neoteleostei</taxon>
        <taxon>Acanthomorphata</taxon>
        <taxon>Ovalentaria</taxon>
        <taxon>Atherinomorphae</taxon>
        <taxon>Cyprinodontiformes</taxon>
        <taxon>Cyprinodontidae</taxon>
        <taxon>Cyprinodon</taxon>
    </lineage>
</organism>
<evidence type="ECO:0000256" key="1">
    <source>
        <dbReference type="ARBA" id="ARBA00004370"/>
    </source>
</evidence>
<keyword evidence="4 5" id="KW-0472">Membrane</keyword>
<protein>
    <submittedName>
        <fullName evidence="7">CD40 ligand</fullName>
    </submittedName>
</protein>
<dbReference type="InterPro" id="IPR021184">
    <property type="entry name" value="TNF_CS"/>
</dbReference>
<name>A0A3Q2CPJ1_CYPVA</name>
<dbReference type="Ensembl" id="ENSCVAT00000003429.1">
    <property type="protein sequence ID" value="ENSCVAP00000007364.1"/>
    <property type="gene ID" value="ENSCVAG00000009012.1"/>
</dbReference>
<dbReference type="STRING" id="28743.ENSCVAP00000007364"/>
<feature type="transmembrane region" description="Helical" evidence="5">
    <location>
        <begin position="43"/>
        <end position="67"/>
    </location>
</feature>
<dbReference type="InterPro" id="IPR008983">
    <property type="entry name" value="Tumour_necrosis_fac-like_dom"/>
</dbReference>
<accession>A0A3Q2CPJ1</accession>
<feature type="domain" description="THD" evidence="6">
    <location>
        <begin position="99"/>
        <end position="240"/>
    </location>
</feature>
<comment type="subcellular location">
    <subcellularLocation>
        <location evidence="1">Membrane</location>
    </subcellularLocation>
</comment>
<evidence type="ECO:0000256" key="3">
    <source>
        <dbReference type="ARBA" id="ARBA00022514"/>
    </source>
</evidence>
<keyword evidence="5" id="KW-1133">Transmembrane helix</keyword>
<evidence type="ECO:0000256" key="2">
    <source>
        <dbReference type="ARBA" id="ARBA00008670"/>
    </source>
</evidence>
<dbReference type="PANTHER" id="PTHR11471:SF57">
    <property type="entry name" value="CD154"/>
    <property type="match status" value="1"/>
</dbReference>
<dbReference type="AlphaFoldDB" id="A0A3Q2CPJ1"/>
<dbReference type="CTD" id="959"/>
<keyword evidence="8" id="KW-1185">Reference proteome</keyword>
<dbReference type="GeneID" id="107089263"/>
<evidence type="ECO:0000256" key="4">
    <source>
        <dbReference type="ARBA" id="ARBA00023136"/>
    </source>
</evidence>
<dbReference type="InterPro" id="IPR006052">
    <property type="entry name" value="TNF_dom"/>
</dbReference>
<dbReference type="GO" id="GO:0016020">
    <property type="term" value="C:membrane"/>
    <property type="evidence" value="ECO:0007669"/>
    <property type="project" value="UniProtKB-SubCell"/>
</dbReference>
<dbReference type="PROSITE" id="PS00251">
    <property type="entry name" value="THD_1"/>
    <property type="match status" value="1"/>
</dbReference>
<dbReference type="Pfam" id="PF00229">
    <property type="entry name" value="TNF"/>
    <property type="match status" value="1"/>
</dbReference>
<proteinExistence type="inferred from homology"/>
<keyword evidence="5" id="KW-0812">Transmembrane</keyword>
<reference evidence="7" key="1">
    <citation type="submission" date="2025-08" db="UniProtKB">
        <authorList>
            <consortium name="Ensembl"/>
        </authorList>
    </citation>
    <scope>IDENTIFICATION</scope>
</reference>
<sequence>MINTYQTSVALPQAPPPVPPRLGRSQPVLIPAPLPSPGQSKSLLRFLVCVVVLQLFLSVVGFFYLYYNERQISQATYSSPQGRVGAPPIGKQETTYRALASMVVKNSSTLYGDRSGYIEWDMQHSVFKNINYFHNSWLTILEPGIYFVYSKVTFSKGSSITPLVSLVKLRKSEEEEEKSVMIAYCSLNNDMKSGSNPHMCTATQQDMIELERGNQLSIWVEDRSLVDYDISAISFGMYKV</sequence>
<reference evidence="7" key="2">
    <citation type="submission" date="2025-09" db="UniProtKB">
        <authorList>
            <consortium name="Ensembl"/>
        </authorList>
    </citation>
    <scope>IDENTIFICATION</scope>
</reference>
<dbReference type="RefSeq" id="XP_015237433.1">
    <property type="nucleotide sequence ID" value="XM_015381947.1"/>
</dbReference>
<dbReference type="Proteomes" id="UP000265020">
    <property type="component" value="Unassembled WGS sequence"/>
</dbReference>
<dbReference type="GO" id="GO:0006955">
    <property type="term" value="P:immune response"/>
    <property type="evidence" value="ECO:0007669"/>
    <property type="project" value="InterPro"/>
</dbReference>
<evidence type="ECO:0000313" key="8">
    <source>
        <dbReference type="Proteomes" id="UP000265020"/>
    </source>
</evidence>
<evidence type="ECO:0000256" key="5">
    <source>
        <dbReference type="SAM" id="Phobius"/>
    </source>
</evidence>
<dbReference type="SUPFAM" id="SSF49842">
    <property type="entry name" value="TNF-like"/>
    <property type="match status" value="1"/>
</dbReference>
<comment type="similarity">
    <text evidence="2">Belongs to the tumor necrosis factor family.</text>
</comment>
<dbReference type="KEGG" id="cvg:107089263"/>
<dbReference type="OrthoDB" id="8667946at2759"/>
<dbReference type="OMA" id="QLSVWVQ"/>
<keyword evidence="3" id="KW-0202">Cytokine</keyword>
<dbReference type="PANTHER" id="PTHR11471">
    <property type="entry name" value="TUMOR NECROSIS FACTOR FAMILY MEMBER"/>
    <property type="match status" value="1"/>
</dbReference>
<dbReference type="SMART" id="SM00207">
    <property type="entry name" value="TNF"/>
    <property type="match status" value="1"/>
</dbReference>
<dbReference type="GO" id="GO:0005615">
    <property type="term" value="C:extracellular space"/>
    <property type="evidence" value="ECO:0007669"/>
    <property type="project" value="UniProtKB-KW"/>
</dbReference>